<name>A0A3A9W7N0_9ACTN</name>
<dbReference type="AlphaFoldDB" id="A0A3A9W7N0"/>
<keyword evidence="4" id="KW-1185">Reference proteome</keyword>
<evidence type="ECO:0000313" key="3">
    <source>
        <dbReference type="EMBL" id="RKN20334.1"/>
    </source>
</evidence>
<keyword evidence="1" id="KW-1133">Transmembrane helix</keyword>
<evidence type="ECO:0000256" key="1">
    <source>
        <dbReference type="SAM" id="Phobius"/>
    </source>
</evidence>
<reference evidence="4 5" key="1">
    <citation type="submission" date="2018-09" db="EMBL/GenBank/DDBJ databases">
        <title>Streptomyces sp. nov. DS1-2, an endophytic actinomycete isolated from roots of Dendrobium scabrilingue.</title>
        <authorList>
            <person name="Kuncharoen N."/>
            <person name="Kudo T."/>
            <person name="Ohkuma M."/>
            <person name="Yuki M."/>
            <person name="Tanasupawat S."/>
        </authorList>
    </citation>
    <scope>NUCLEOTIDE SEQUENCE [LARGE SCALE GENOMIC DNA]</scope>
    <source>
        <strain evidence="2 5">AZ1-7</strain>
        <strain evidence="3 4">DS1-2</strain>
    </source>
</reference>
<evidence type="ECO:0000313" key="2">
    <source>
        <dbReference type="EMBL" id="RKN03526.1"/>
    </source>
</evidence>
<dbReference type="Proteomes" id="UP000275024">
    <property type="component" value="Unassembled WGS sequence"/>
</dbReference>
<sequence length="63" mass="6188">MDRPLLTVRSALILLLGVLVGVAAGLLTALADGGGAARSVIVGAAAFAAAVAFFNALIAQDRP</sequence>
<dbReference type="EMBL" id="RBDX01000048">
    <property type="protein sequence ID" value="RKN03526.1"/>
    <property type="molecule type" value="Genomic_DNA"/>
</dbReference>
<proteinExistence type="predicted"/>
<keyword evidence="1" id="KW-0812">Transmembrane</keyword>
<feature type="transmembrane region" description="Helical" evidence="1">
    <location>
        <begin position="37"/>
        <end position="58"/>
    </location>
</feature>
<gene>
    <name evidence="3" type="ORF">D7318_19545</name>
    <name evidence="2" type="ORF">D7319_31425</name>
</gene>
<evidence type="ECO:0000313" key="5">
    <source>
        <dbReference type="Proteomes" id="UP000275024"/>
    </source>
</evidence>
<evidence type="ECO:0000313" key="4">
    <source>
        <dbReference type="Proteomes" id="UP000268652"/>
    </source>
</evidence>
<feature type="transmembrane region" description="Helical" evidence="1">
    <location>
        <begin position="12"/>
        <end position="31"/>
    </location>
</feature>
<dbReference type="RefSeq" id="WP_120698394.1">
    <property type="nucleotide sequence ID" value="NZ_RBDX01000048.1"/>
</dbReference>
<dbReference type="EMBL" id="RBDY01000014">
    <property type="protein sequence ID" value="RKN20334.1"/>
    <property type="molecule type" value="Genomic_DNA"/>
</dbReference>
<keyword evidence="1" id="KW-0472">Membrane</keyword>
<dbReference type="Proteomes" id="UP000268652">
    <property type="component" value="Unassembled WGS sequence"/>
</dbReference>
<protein>
    <submittedName>
        <fullName evidence="2">Uncharacterized protein</fullName>
    </submittedName>
</protein>
<accession>A0A3A9W7N0</accession>
<organism evidence="2 5">
    <name type="scientific">Streptomyces radicis</name>
    <dbReference type="NCBI Taxonomy" id="1750517"/>
    <lineage>
        <taxon>Bacteria</taxon>
        <taxon>Bacillati</taxon>
        <taxon>Actinomycetota</taxon>
        <taxon>Actinomycetes</taxon>
        <taxon>Kitasatosporales</taxon>
        <taxon>Streptomycetaceae</taxon>
        <taxon>Streptomyces</taxon>
    </lineage>
</organism>
<comment type="caution">
    <text evidence="2">The sequence shown here is derived from an EMBL/GenBank/DDBJ whole genome shotgun (WGS) entry which is preliminary data.</text>
</comment>